<gene>
    <name evidence="8" type="ORF">GSLYS_00000807001</name>
</gene>
<feature type="transmembrane region" description="Helical" evidence="6">
    <location>
        <begin position="419"/>
        <end position="441"/>
    </location>
</feature>
<reference evidence="8 9" key="1">
    <citation type="submission" date="2024-04" db="EMBL/GenBank/DDBJ databases">
        <authorList>
            <consortium name="Genoscope - CEA"/>
            <person name="William W."/>
        </authorList>
    </citation>
    <scope>NUCLEOTIDE SEQUENCE [LARGE SCALE GENOMIC DNA]</scope>
</reference>
<evidence type="ECO:0000256" key="5">
    <source>
        <dbReference type="ARBA" id="ARBA00023180"/>
    </source>
</evidence>
<name>A0AAV2GZQ3_LYMST</name>
<keyword evidence="4 6" id="KW-0472">Membrane</keyword>
<keyword evidence="9" id="KW-1185">Reference proteome</keyword>
<feature type="transmembrane region" description="Helical" evidence="6">
    <location>
        <begin position="453"/>
        <end position="471"/>
    </location>
</feature>
<keyword evidence="5" id="KW-0325">Glycoprotein</keyword>
<dbReference type="PROSITE" id="PS50259">
    <property type="entry name" value="G_PROTEIN_RECEP_F3_4"/>
    <property type="match status" value="1"/>
</dbReference>
<feature type="transmembrane region" description="Helical" evidence="6">
    <location>
        <begin position="383"/>
        <end position="407"/>
    </location>
</feature>
<feature type="transmembrane region" description="Helical" evidence="6">
    <location>
        <begin position="571"/>
        <end position="593"/>
    </location>
</feature>
<evidence type="ECO:0000256" key="1">
    <source>
        <dbReference type="ARBA" id="ARBA00004141"/>
    </source>
</evidence>
<dbReference type="GO" id="GO:0004930">
    <property type="term" value="F:G protein-coupled receptor activity"/>
    <property type="evidence" value="ECO:0007669"/>
    <property type="project" value="InterPro"/>
</dbReference>
<comment type="caution">
    <text evidence="8">The sequence shown here is derived from an EMBL/GenBank/DDBJ whole genome shotgun (WGS) entry which is preliminary data.</text>
</comment>
<evidence type="ECO:0000256" key="4">
    <source>
        <dbReference type="ARBA" id="ARBA00023136"/>
    </source>
</evidence>
<organism evidence="8 9">
    <name type="scientific">Lymnaea stagnalis</name>
    <name type="common">Great pond snail</name>
    <name type="synonym">Helix stagnalis</name>
    <dbReference type="NCBI Taxonomy" id="6523"/>
    <lineage>
        <taxon>Eukaryota</taxon>
        <taxon>Metazoa</taxon>
        <taxon>Spiralia</taxon>
        <taxon>Lophotrochozoa</taxon>
        <taxon>Mollusca</taxon>
        <taxon>Gastropoda</taxon>
        <taxon>Heterobranchia</taxon>
        <taxon>Euthyneura</taxon>
        <taxon>Panpulmonata</taxon>
        <taxon>Hygrophila</taxon>
        <taxon>Lymnaeoidea</taxon>
        <taxon>Lymnaeidae</taxon>
        <taxon>Lymnaea</taxon>
    </lineage>
</organism>
<dbReference type="EMBL" id="CAXITT010000007">
    <property type="protein sequence ID" value="CAL1526630.1"/>
    <property type="molecule type" value="Genomic_DNA"/>
</dbReference>
<evidence type="ECO:0000256" key="3">
    <source>
        <dbReference type="ARBA" id="ARBA00022989"/>
    </source>
</evidence>
<dbReference type="GO" id="GO:0016020">
    <property type="term" value="C:membrane"/>
    <property type="evidence" value="ECO:0007669"/>
    <property type="project" value="UniProtKB-SubCell"/>
</dbReference>
<feature type="non-terminal residue" evidence="8">
    <location>
        <position position="1"/>
    </location>
</feature>
<dbReference type="AlphaFoldDB" id="A0AAV2GZQ3"/>
<evidence type="ECO:0000259" key="7">
    <source>
        <dbReference type="PROSITE" id="PS50259"/>
    </source>
</evidence>
<dbReference type="SUPFAM" id="SSF53822">
    <property type="entry name" value="Periplasmic binding protein-like I"/>
    <property type="match status" value="1"/>
</dbReference>
<keyword evidence="2 6" id="KW-0812">Transmembrane</keyword>
<dbReference type="CDD" id="cd13953">
    <property type="entry name" value="7tm_classC_mGluR-like"/>
    <property type="match status" value="1"/>
</dbReference>
<dbReference type="InterPro" id="IPR017978">
    <property type="entry name" value="GPCR_3_C"/>
</dbReference>
<dbReference type="Pfam" id="PF00003">
    <property type="entry name" value="7tm_3"/>
    <property type="match status" value="1"/>
</dbReference>
<keyword evidence="3 6" id="KW-1133">Transmembrane helix</keyword>
<sequence length="687" mass="76578">QNVGYVIDSSHANDDITKTVLQSTGEKPAVFLNSKLNKDSQLQKETTQAAAAITEILSSLEETRVVIVYEDTSRYQNDAHRMLALFRREGLCTVALLGLNASDTWTLEPTLASHAGLPAVLISSKITASDLFKMRKKQISHFWIIPVLADETWTVSGELFYPMGSIIIDWESKSDRGFQSFLREDSFPHKTKPAWYRDLWGMQNSCFSKNDTIHEPTRNRECSTHSIPADIEDISSDISNVIISVDAILHALHGQYTKSCPQASGICQKFAEDIVSWRLSRMGNLTFLYQGQQLEYVNEGEIISTLSVFNIQKSGAIEIGRYFKGHLTLNKTKHHFPPSYVPSPDCGSSSCSCIDVITDNRSTPGDPDAALYASSQGEIIYEIWTISVFCAAASGALVSFSFSIYVMYKICIGALGRHYIGLGLTLLFALMSLYSSVLPYMFTPSEAVCSLRYFWPGAAYAFCFAVIFVKLMTLQNYKLIGLGGEVSGINQFASVFFVTIVQVASSVQWWIYHTPSVRATTHQSGIVKFACNFNKSEFSLYLMYVMFLMLLCAVYGIGVRNEKKNTGEAKLLMTTSWVCSAVWVAWLLCLFQMDRKWSDAIICAGIVTSATVVLLVVFLPKLRMVSRLKYDLSQKTHPRNGCSVDTDFLYERPHSLPGTLTSTFSSGKMNYPKSLTNFDAEVNSAIT</sequence>
<feature type="transmembrane region" description="Helical" evidence="6">
    <location>
        <begin position="599"/>
        <end position="619"/>
    </location>
</feature>
<feature type="transmembrane region" description="Helical" evidence="6">
    <location>
        <begin position="538"/>
        <end position="559"/>
    </location>
</feature>
<dbReference type="Gene3D" id="3.40.50.2300">
    <property type="match status" value="2"/>
</dbReference>
<protein>
    <recommendedName>
        <fullName evidence="7">G-protein coupled receptors family 3 profile domain-containing protein</fullName>
    </recommendedName>
</protein>
<dbReference type="PANTHER" id="PTHR24060">
    <property type="entry name" value="METABOTROPIC GLUTAMATE RECEPTOR"/>
    <property type="match status" value="1"/>
</dbReference>
<evidence type="ECO:0000313" key="8">
    <source>
        <dbReference type="EMBL" id="CAL1526630.1"/>
    </source>
</evidence>
<proteinExistence type="predicted"/>
<accession>A0AAV2GZQ3</accession>
<dbReference type="InterPro" id="IPR028082">
    <property type="entry name" value="Peripla_BP_I"/>
</dbReference>
<dbReference type="InterPro" id="IPR050726">
    <property type="entry name" value="mGluR"/>
</dbReference>
<evidence type="ECO:0000256" key="6">
    <source>
        <dbReference type="SAM" id="Phobius"/>
    </source>
</evidence>
<dbReference type="Proteomes" id="UP001497497">
    <property type="component" value="Unassembled WGS sequence"/>
</dbReference>
<evidence type="ECO:0000256" key="2">
    <source>
        <dbReference type="ARBA" id="ARBA00022692"/>
    </source>
</evidence>
<evidence type="ECO:0000313" key="9">
    <source>
        <dbReference type="Proteomes" id="UP001497497"/>
    </source>
</evidence>
<comment type="subcellular location">
    <subcellularLocation>
        <location evidence="1">Membrane</location>
        <topology evidence="1">Multi-pass membrane protein</topology>
    </subcellularLocation>
</comment>
<feature type="domain" description="G-protein coupled receptors family 3 profile" evidence="7">
    <location>
        <begin position="422"/>
        <end position="625"/>
    </location>
</feature>